<reference evidence="5" key="1">
    <citation type="submission" date="2017-09" db="EMBL/GenBank/DDBJ databases">
        <title>Depth-based differentiation of microbial function through sediment-hosted aquifers and enrichment of novel symbionts in the deep terrestrial subsurface.</title>
        <authorList>
            <person name="Probst A.J."/>
            <person name="Ladd B."/>
            <person name="Jarett J.K."/>
            <person name="Geller-Mcgrath D.E."/>
            <person name="Sieber C.M.K."/>
            <person name="Emerson J.B."/>
            <person name="Anantharaman K."/>
            <person name="Thomas B.C."/>
            <person name="Malmstrom R."/>
            <person name="Stieglmeier M."/>
            <person name="Klingl A."/>
            <person name="Woyke T."/>
            <person name="Ryan C.M."/>
            <person name="Banfield J.F."/>
        </authorList>
    </citation>
    <scope>NUCLEOTIDE SEQUENCE [LARGE SCALE GENOMIC DNA]</scope>
</reference>
<keyword evidence="2" id="KW-0067">ATP-binding</keyword>
<dbReference type="Proteomes" id="UP000228503">
    <property type="component" value="Unassembled WGS sequence"/>
</dbReference>
<keyword evidence="1" id="KW-0547">Nucleotide-binding</keyword>
<sequence length="65" mass="7260">KPLKKHLQSIGFDSIYGARPLQRIMNELLIDEIALQVIEGKIQPGDTVDADYKGIKVTISIKKPN</sequence>
<evidence type="ECO:0000259" key="3">
    <source>
        <dbReference type="Pfam" id="PF10431"/>
    </source>
</evidence>
<dbReference type="Pfam" id="PF10431">
    <property type="entry name" value="ClpB_D2-small"/>
    <property type="match status" value="1"/>
</dbReference>
<dbReference type="EMBL" id="PFOB01000021">
    <property type="protein sequence ID" value="PIZ63453.1"/>
    <property type="molecule type" value="Genomic_DNA"/>
</dbReference>
<comment type="caution">
    <text evidence="4">The sequence shown here is derived from an EMBL/GenBank/DDBJ whole genome shotgun (WGS) entry which is preliminary data.</text>
</comment>
<evidence type="ECO:0000256" key="2">
    <source>
        <dbReference type="ARBA" id="ARBA00022840"/>
    </source>
</evidence>
<proteinExistence type="predicted"/>
<evidence type="ECO:0000313" key="4">
    <source>
        <dbReference type="EMBL" id="PIZ63453.1"/>
    </source>
</evidence>
<evidence type="ECO:0000256" key="1">
    <source>
        <dbReference type="ARBA" id="ARBA00022741"/>
    </source>
</evidence>
<feature type="non-terminal residue" evidence="4">
    <location>
        <position position="1"/>
    </location>
</feature>
<accession>A0A2M7U0A6</accession>
<protein>
    <recommendedName>
        <fullName evidence="3">Clp ATPase C-terminal domain-containing protein</fullName>
    </recommendedName>
</protein>
<dbReference type="AlphaFoldDB" id="A0A2M7U0A6"/>
<organism evidence="4 5">
    <name type="scientific">Candidatus Roizmanbacteria bacterium CG_4_10_14_0_2_um_filter_39_13</name>
    <dbReference type="NCBI Taxonomy" id="1974825"/>
    <lineage>
        <taxon>Bacteria</taxon>
        <taxon>Candidatus Roizmaniibacteriota</taxon>
    </lineage>
</organism>
<dbReference type="Gene3D" id="1.10.8.60">
    <property type="match status" value="1"/>
</dbReference>
<name>A0A2M7U0A6_9BACT</name>
<evidence type="ECO:0000313" key="5">
    <source>
        <dbReference type="Proteomes" id="UP000228503"/>
    </source>
</evidence>
<feature type="domain" description="Clp ATPase C-terminal" evidence="3">
    <location>
        <begin position="3"/>
        <end position="49"/>
    </location>
</feature>
<dbReference type="GO" id="GO:0005524">
    <property type="term" value="F:ATP binding"/>
    <property type="evidence" value="ECO:0007669"/>
    <property type="project" value="UniProtKB-KW"/>
</dbReference>
<gene>
    <name evidence="4" type="ORF">COY16_01990</name>
</gene>
<dbReference type="InterPro" id="IPR019489">
    <property type="entry name" value="Clp_ATPase_C"/>
</dbReference>